<dbReference type="Pfam" id="PF01722">
    <property type="entry name" value="BolA"/>
    <property type="match status" value="1"/>
</dbReference>
<accession>A0A516H0Y2</accession>
<dbReference type="AlphaFoldDB" id="A0A516H0Y2"/>
<comment type="similarity">
    <text evidence="1">Belongs to the BolA/IbaG family.</text>
</comment>
<reference evidence="2 3" key="1">
    <citation type="submission" date="2019-07" db="EMBL/GenBank/DDBJ databases">
        <title>Genome sequencing for Ferrovibrio sp. K5.</title>
        <authorList>
            <person name="Park S.-J."/>
        </authorList>
    </citation>
    <scope>NUCLEOTIDE SEQUENCE [LARGE SCALE GENOMIC DNA]</scope>
    <source>
        <strain evidence="2 3">K5</strain>
    </source>
</reference>
<keyword evidence="3" id="KW-1185">Reference proteome</keyword>
<dbReference type="RefSeq" id="WP_144068430.1">
    <property type="nucleotide sequence ID" value="NZ_CP041636.1"/>
</dbReference>
<evidence type="ECO:0000313" key="3">
    <source>
        <dbReference type="Proteomes" id="UP000317496"/>
    </source>
</evidence>
<sequence length="90" mass="9924">MSIAARIRTKLTGAFNPARLELVDESSHHAGHAGMQGLAAQETHFRLTVVAEAFRDMPRVQRQREIYRLLAQEFADGMHALAVTAKAPGE</sequence>
<name>A0A516H0Y2_9PROT</name>
<dbReference type="InterPro" id="IPR036065">
    <property type="entry name" value="BolA-like_sf"/>
</dbReference>
<dbReference type="InterPro" id="IPR002634">
    <property type="entry name" value="BolA"/>
</dbReference>
<evidence type="ECO:0000313" key="2">
    <source>
        <dbReference type="EMBL" id="QDO97449.1"/>
    </source>
</evidence>
<protein>
    <submittedName>
        <fullName evidence="2">BolA family transcriptional regulator</fullName>
    </submittedName>
</protein>
<dbReference type="OrthoDB" id="9811118at2"/>
<proteinExistence type="inferred from homology"/>
<dbReference type="EMBL" id="CP041636">
    <property type="protein sequence ID" value="QDO97449.1"/>
    <property type="molecule type" value="Genomic_DNA"/>
</dbReference>
<gene>
    <name evidence="2" type="ORF">FNB15_09305</name>
</gene>
<dbReference type="SUPFAM" id="SSF82657">
    <property type="entry name" value="BolA-like"/>
    <property type="match status" value="1"/>
</dbReference>
<dbReference type="KEGG" id="fer:FNB15_09305"/>
<evidence type="ECO:0000256" key="1">
    <source>
        <dbReference type="RuleBase" id="RU003860"/>
    </source>
</evidence>
<dbReference type="PIRSF" id="PIRSF003113">
    <property type="entry name" value="BolA"/>
    <property type="match status" value="1"/>
</dbReference>
<dbReference type="PANTHER" id="PTHR46230:SF7">
    <property type="entry name" value="BOLA-LIKE PROTEIN 1"/>
    <property type="match status" value="1"/>
</dbReference>
<dbReference type="Proteomes" id="UP000317496">
    <property type="component" value="Chromosome"/>
</dbReference>
<dbReference type="PANTHER" id="PTHR46230">
    <property type="match status" value="1"/>
</dbReference>
<organism evidence="2 3">
    <name type="scientific">Ferrovibrio terrae</name>
    <dbReference type="NCBI Taxonomy" id="2594003"/>
    <lineage>
        <taxon>Bacteria</taxon>
        <taxon>Pseudomonadati</taxon>
        <taxon>Pseudomonadota</taxon>
        <taxon>Alphaproteobacteria</taxon>
        <taxon>Rhodospirillales</taxon>
        <taxon>Rhodospirillaceae</taxon>
        <taxon>Ferrovibrio</taxon>
    </lineage>
</organism>
<dbReference type="GO" id="GO:0016226">
    <property type="term" value="P:iron-sulfur cluster assembly"/>
    <property type="evidence" value="ECO:0007669"/>
    <property type="project" value="TreeGrafter"/>
</dbReference>
<dbReference type="Gene3D" id="3.30.300.90">
    <property type="entry name" value="BolA-like"/>
    <property type="match status" value="1"/>
</dbReference>